<evidence type="ECO:0000256" key="5">
    <source>
        <dbReference type="PROSITE-ProRule" id="PRU01248"/>
    </source>
</evidence>
<dbReference type="GO" id="GO:0015074">
    <property type="term" value="P:DNA integration"/>
    <property type="evidence" value="ECO:0007669"/>
    <property type="project" value="UniProtKB-KW"/>
</dbReference>
<dbReference type="InterPro" id="IPR044068">
    <property type="entry name" value="CB"/>
</dbReference>
<dbReference type="Proteomes" id="UP001208534">
    <property type="component" value="Unassembled WGS sequence"/>
</dbReference>
<accession>A0AAW5RAP3</accession>
<evidence type="ECO:0000256" key="3">
    <source>
        <dbReference type="ARBA" id="ARBA00023125"/>
    </source>
</evidence>
<keyword evidence="2" id="KW-0229">DNA integration</keyword>
<gene>
    <name evidence="8" type="ORF">KTH64_10380</name>
</gene>
<dbReference type="EMBL" id="JAHPRE010000039">
    <property type="protein sequence ID" value="MCU4397346.1"/>
    <property type="molecule type" value="Genomic_DNA"/>
</dbReference>
<evidence type="ECO:0000256" key="1">
    <source>
        <dbReference type="ARBA" id="ARBA00008857"/>
    </source>
</evidence>
<dbReference type="InterPro" id="IPR038488">
    <property type="entry name" value="Integrase_DNA-bd_sf"/>
</dbReference>
<dbReference type="InterPro" id="IPR025166">
    <property type="entry name" value="Integrase_DNA_bind_dom"/>
</dbReference>
<dbReference type="GO" id="GO:0006310">
    <property type="term" value="P:DNA recombination"/>
    <property type="evidence" value="ECO:0007669"/>
    <property type="project" value="UniProtKB-KW"/>
</dbReference>
<evidence type="ECO:0000259" key="6">
    <source>
        <dbReference type="PROSITE" id="PS51898"/>
    </source>
</evidence>
<dbReference type="Gene3D" id="3.30.160.390">
    <property type="entry name" value="Integrase, DNA-binding domain"/>
    <property type="match status" value="1"/>
</dbReference>
<proteinExistence type="inferred from homology"/>
<dbReference type="PANTHER" id="PTHR30629">
    <property type="entry name" value="PROPHAGE INTEGRASE"/>
    <property type="match status" value="1"/>
</dbReference>
<dbReference type="Pfam" id="PF13356">
    <property type="entry name" value="Arm-DNA-bind_3"/>
    <property type="match status" value="1"/>
</dbReference>
<dbReference type="CDD" id="cd00801">
    <property type="entry name" value="INT_P4_C"/>
    <property type="match status" value="1"/>
</dbReference>
<dbReference type="InterPro" id="IPR050808">
    <property type="entry name" value="Phage_Integrase"/>
</dbReference>
<evidence type="ECO:0000256" key="2">
    <source>
        <dbReference type="ARBA" id="ARBA00022908"/>
    </source>
</evidence>
<feature type="domain" description="Core-binding (CB)" evidence="7">
    <location>
        <begin position="111"/>
        <end position="189"/>
    </location>
</feature>
<keyword evidence="3 5" id="KW-0238">DNA-binding</keyword>
<dbReference type="AlphaFoldDB" id="A0AAW5RAP3"/>
<dbReference type="Gene3D" id="1.10.443.10">
    <property type="entry name" value="Intergrase catalytic core"/>
    <property type="match status" value="1"/>
</dbReference>
<dbReference type="Gene3D" id="1.10.150.130">
    <property type="match status" value="1"/>
</dbReference>
<keyword evidence="4" id="KW-0233">DNA recombination</keyword>
<dbReference type="GO" id="GO:0003677">
    <property type="term" value="F:DNA binding"/>
    <property type="evidence" value="ECO:0007669"/>
    <property type="project" value="UniProtKB-UniRule"/>
</dbReference>
<reference evidence="8" key="1">
    <citation type="submission" date="2021-06" db="EMBL/GenBank/DDBJ databases">
        <title>Propagation of a rapidly emergent carbapenem-resistant Acinetobacter baumannii lineage by various extra-hospital transmission networks.</title>
        <authorList>
            <person name="Calix J."/>
        </authorList>
    </citation>
    <scope>NUCLEOTIDE SEQUENCE</scope>
    <source>
        <strain evidence="8">WU_MDCI_Aw63</strain>
    </source>
</reference>
<dbReference type="PANTHER" id="PTHR30629:SF2">
    <property type="entry name" value="PROPHAGE INTEGRASE INTS-RELATED"/>
    <property type="match status" value="1"/>
</dbReference>
<comment type="caution">
    <text evidence="8">The sequence shown here is derived from an EMBL/GenBank/DDBJ whole genome shotgun (WGS) entry which is preliminary data.</text>
</comment>
<dbReference type="SUPFAM" id="SSF56349">
    <property type="entry name" value="DNA breaking-rejoining enzymes"/>
    <property type="match status" value="1"/>
</dbReference>
<dbReference type="Pfam" id="PF22022">
    <property type="entry name" value="Phage_int_M"/>
    <property type="match status" value="1"/>
</dbReference>
<comment type="similarity">
    <text evidence="1">Belongs to the 'phage' integrase family.</text>
</comment>
<dbReference type="InterPro" id="IPR011010">
    <property type="entry name" value="DNA_brk_join_enz"/>
</dbReference>
<dbReference type="InterPro" id="IPR053876">
    <property type="entry name" value="Phage_int_M"/>
</dbReference>
<protein>
    <submittedName>
        <fullName evidence="8">Integrase arm-type DNA-binding domain-containing protein</fullName>
    </submittedName>
</protein>
<evidence type="ECO:0000313" key="9">
    <source>
        <dbReference type="Proteomes" id="UP001208534"/>
    </source>
</evidence>
<dbReference type="RefSeq" id="WP_262579058.1">
    <property type="nucleotide sequence ID" value="NZ_JAHPRE010000039.1"/>
</dbReference>
<sequence>MAKIVTPLTDSKIRTVISNQKKEDQKRAFKLADGKGLYLLIDKHGGTYWRFDYTRPIVKTRNTVAIGVYPEITLAQARQYREKFRSELANNQDPATEKKHEEHRQVFALKNTFEAIAKDFMETEVLAESTSQRNQFVYKYLFQAIGHRPINEITAIELLDICKIYEKQGKVETARRMRSKASQVFKYAIALGICDRNVAHDIQGIIKPRKSEHNAAITDPKLLGKLVFLAEQNNGRGSISVAYAIKILPHVFTRPGDLRQAKWADIDFDNKQWKFTPKKTANSLSIDLIVPLSDQVFQYFKELYTINGNQEFCFASNSSAGVISESSINKALKNLGFINGETTGHGFRATARTLLDEVLRFPIERIEQQLGHQVRDLNGRAYNRTKYLEDRTVMMQAWSDYLDSLKSEYEKCAHTT</sequence>
<name>A0AAW5RAP3_ACIJU</name>
<evidence type="ECO:0000259" key="7">
    <source>
        <dbReference type="PROSITE" id="PS51900"/>
    </source>
</evidence>
<organism evidence="8 9">
    <name type="scientific">Acinetobacter junii</name>
    <dbReference type="NCBI Taxonomy" id="40215"/>
    <lineage>
        <taxon>Bacteria</taxon>
        <taxon>Pseudomonadati</taxon>
        <taxon>Pseudomonadota</taxon>
        <taxon>Gammaproteobacteria</taxon>
        <taxon>Moraxellales</taxon>
        <taxon>Moraxellaceae</taxon>
        <taxon>Acinetobacter</taxon>
    </lineage>
</organism>
<dbReference type="PROSITE" id="PS51898">
    <property type="entry name" value="TYR_RECOMBINASE"/>
    <property type="match status" value="1"/>
</dbReference>
<dbReference type="Pfam" id="PF00589">
    <property type="entry name" value="Phage_integrase"/>
    <property type="match status" value="1"/>
</dbReference>
<feature type="domain" description="Tyr recombinase" evidence="6">
    <location>
        <begin position="213"/>
        <end position="395"/>
    </location>
</feature>
<dbReference type="PROSITE" id="PS51900">
    <property type="entry name" value="CB"/>
    <property type="match status" value="1"/>
</dbReference>
<dbReference type="InterPro" id="IPR010998">
    <property type="entry name" value="Integrase_recombinase_N"/>
</dbReference>
<dbReference type="InterPro" id="IPR002104">
    <property type="entry name" value="Integrase_catalytic"/>
</dbReference>
<evidence type="ECO:0000313" key="8">
    <source>
        <dbReference type="EMBL" id="MCU4397346.1"/>
    </source>
</evidence>
<dbReference type="InterPro" id="IPR013762">
    <property type="entry name" value="Integrase-like_cat_sf"/>
</dbReference>
<evidence type="ECO:0000256" key="4">
    <source>
        <dbReference type="ARBA" id="ARBA00023172"/>
    </source>
</evidence>